<feature type="signal peptide" evidence="3">
    <location>
        <begin position="1"/>
        <end position="18"/>
    </location>
</feature>
<accession>A0A0X8HUT9</accession>
<keyword evidence="2" id="KW-0812">Transmembrane</keyword>
<feature type="transmembrane region" description="Helical" evidence="2">
    <location>
        <begin position="191"/>
        <end position="216"/>
    </location>
</feature>
<dbReference type="InterPro" id="IPR007567">
    <property type="entry name" value="Mid2_dom"/>
</dbReference>
<dbReference type="AlphaFoldDB" id="A0A0X8HUT9"/>
<dbReference type="STRING" id="45286.A0A0X8HUT9"/>
<evidence type="ECO:0000259" key="4">
    <source>
        <dbReference type="Pfam" id="PF04478"/>
    </source>
</evidence>
<feature type="compositionally biased region" description="Polar residues" evidence="1">
    <location>
        <begin position="56"/>
        <end position="68"/>
    </location>
</feature>
<proteinExistence type="predicted"/>
<feature type="region of interest" description="Disordered" evidence="1">
    <location>
        <begin position="93"/>
        <end position="143"/>
    </location>
</feature>
<keyword evidence="2" id="KW-1133">Transmembrane helix</keyword>
<feature type="domain" description="Mid2" evidence="4">
    <location>
        <begin position="149"/>
        <end position="276"/>
    </location>
</feature>
<dbReference type="GeneID" id="28725111"/>
<dbReference type="Proteomes" id="UP000243052">
    <property type="component" value="Chromosome vi"/>
</dbReference>
<dbReference type="RefSeq" id="XP_017988799.1">
    <property type="nucleotide sequence ID" value="XM_018133075.1"/>
</dbReference>
<name>A0A0X8HUT9_9SACH</name>
<feature type="compositionally biased region" description="Low complexity" evidence="1">
    <location>
        <begin position="41"/>
        <end position="55"/>
    </location>
</feature>
<keyword evidence="6" id="KW-1185">Reference proteome</keyword>
<evidence type="ECO:0000256" key="2">
    <source>
        <dbReference type="SAM" id="Phobius"/>
    </source>
</evidence>
<dbReference type="Pfam" id="PF04478">
    <property type="entry name" value="Mid2"/>
    <property type="match status" value="1"/>
</dbReference>
<feature type="region of interest" description="Disordered" evidence="1">
    <location>
        <begin position="41"/>
        <end position="74"/>
    </location>
</feature>
<keyword evidence="2" id="KW-0472">Membrane</keyword>
<evidence type="ECO:0000313" key="6">
    <source>
        <dbReference type="Proteomes" id="UP000243052"/>
    </source>
</evidence>
<protein>
    <submittedName>
        <fullName evidence="5">HFL053Wp</fullName>
    </submittedName>
</protein>
<evidence type="ECO:0000256" key="1">
    <source>
        <dbReference type="SAM" id="MobiDB-lite"/>
    </source>
</evidence>
<organism evidence="5 6">
    <name type="scientific">Eremothecium sinecaudum</name>
    <dbReference type="NCBI Taxonomy" id="45286"/>
    <lineage>
        <taxon>Eukaryota</taxon>
        <taxon>Fungi</taxon>
        <taxon>Dikarya</taxon>
        <taxon>Ascomycota</taxon>
        <taxon>Saccharomycotina</taxon>
        <taxon>Saccharomycetes</taxon>
        <taxon>Saccharomycetales</taxon>
        <taxon>Saccharomycetaceae</taxon>
        <taxon>Eremothecium</taxon>
    </lineage>
</organism>
<reference evidence="5 6" key="1">
    <citation type="submission" date="2016-01" db="EMBL/GenBank/DDBJ databases">
        <title>Genome sequence of the yeast Holleya sinecauda.</title>
        <authorList>
            <person name="Dietrich F.S."/>
        </authorList>
    </citation>
    <scope>NUCLEOTIDE SEQUENCE [LARGE SCALE GENOMIC DNA]</scope>
    <source>
        <strain evidence="5 6">ATCC 58844</strain>
    </source>
</reference>
<dbReference type="EMBL" id="CP014246">
    <property type="protein sequence ID" value="AMD21803.1"/>
    <property type="molecule type" value="Genomic_DNA"/>
</dbReference>
<feature type="compositionally biased region" description="Basic and acidic residues" evidence="1">
    <location>
        <begin position="290"/>
        <end position="307"/>
    </location>
</feature>
<sequence>MKFGQVLIILFAGKAVLAQNRFIPGSLVPLHNGSSVASSTGSILSSVSSRSTSGTETLSRSTDTNDVNSSSAQISSNTSSFTSIFRITVSSSNGTSISESTTESSTSSSTTEVSSDSDLGLASNTGEPTPLTTEAPQSTTELPVPSVGVTITRVVGGTTILANHFSTITLTNSANQTQPVSHSLSPRSKRIVVGCVIGIGVPILLAIIAVIVYVCVKKQRTAFINSEGKIITTYKTSRISKWWNGLLGRKVATYDSDSPLGCAPVADNDEDKSMGALRSSTRSSASAMRPSREPIVDEERYYDHEGNEITGKTY</sequence>
<feature type="compositionally biased region" description="Polar residues" evidence="1">
    <location>
        <begin position="122"/>
        <end position="141"/>
    </location>
</feature>
<gene>
    <name evidence="5" type="ORF">AW171_hschr63777</name>
</gene>
<feature type="chain" id="PRO_5007066961" evidence="3">
    <location>
        <begin position="19"/>
        <end position="314"/>
    </location>
</feature>
<feature type="compositionally biased region" description="Low complexity" evidence="1">
    <location>
        <begin position="276"/>
        <end position="289"/>
    </location>
</feature>
<keyword evidence="3" id="KW-0732">Signal</keyword>
<dbReference type="OrthoDB" id="4070729at2759"/>
<evidence type="ECO:0000256" key="3">
    <source>
        <dbReference type="SAM" id="SignalP"/>
    </source>
</evidence>
<evidence type="ECO:0000313" key="5">
    <source>
        <dbReference type="EMBL" id="AMD21803.1"/>
    </source>
</evidence>
<feature type="region of interest" description="Disordered" evidence="1">
    <location>
        <begin position="265"/>
        <end position="314"/>
    </location>
</feature>
<feature type="compositionally biased region" description="Low complexity" evidence="1">
    <location>
        <begin position="93"/>
        <end position="117"/>
    </location>
</feature>